<organism evidence="3 4">
    <name type="scientific">Zarconia navalis LEGE 11467</name>
    <dbReference type="NCBI Taxonomy" id="1828826"/>
    <lineage>
        <taxon>Bacteria</taxon>
        <taxon>Bacillati</taxon>
        <taxon>Cyanobacteriota</taxon>
        <taxon>Cyanophyceae</taxon>
        <taxon>Oscillatoriophycideae</taxon>
        <taxon>Oscillatoriales</taxon>
        <taxon>Oscillatoriales incertae sedis</taxon>
        <taxon>Zarconia</taxon>
        <taxon>Zarconia navalis</taxon>
    </lineage>
</organism>
<dbReference type="Pfam" id="PF08239">
    <property type="entry name" value="SH3_3"/>
    <property type="match status" value="1"/>
</dbReference>
<reference evidence="3" key="1">
    <citation type="submission" date="2020-10" db="EMBL/GenBank/DDBJ databases">
        <authorList>
            <person name="Castelo-Branco R."/>
            <person name="Eusebio N."/>
            <person name="Adriana R."/>
            <person name="Vieira A."/>
            <person name="Brugerolle De Fraissinette N."/>
            <person name="Rezende De Castro R."/>
            <person name="Schneider M.P."/>
            <person name="Vasconcelos V."/>
            <person name="Leao P.N."/>
        </authorList>
    </citation>
    <scope>NUCLEOTIDE SEQUENCE</scope>
    <source>
        <strain evidence="3">LEGE 11467</strain>
    </source>
</reference>
<dbReference type="InterPro" id="IPR003646">
    <property type="entry name" value="SH3-like_bac-type"/>
</dbReference>
<dbReference type="RefSeq" id="WP_264320647.1">
    <property type="nucleotide sequence ID" value="NZ_JADEXN010000080.1"/>
</dbReference>
<evidence type="ECO:0000259" key="2">
    <source>
        <dbReference type="Pfam" id="PF08239"/>
    </source>
</evidence>
<gene>
    <name evidence="3" type="ORF">IQ235_06295</name>
</gene>
<protein>
    <submittedName>
        <fullName evidence="3">SH3 domain-containing protein</fullName>
    </submittedName>
</protein>
<keyword evidence="4" id="KW-1185">Reference proteome</keyword>
<dbReference type="EMBL" id="JADEXN010000080">
    <property type="protein sequence ID" value="MBE9040398.1"/>
    <property type="molecule type" value="Genomic_DNA"/>
</dbReference>
<dbReference type="Proteomes" id="UP000621799">
    <property type="component" value="Unassembled WGS sequence"/>
</dbReference>
<evidence type="ECO:0000313" key="4">
    <source>
        <dbReference type="Proteomes" id="UP000621799"/>
    </source>
</evidence>
<feature type="domain" description="SH3b" evidence="2">
    <location>
        <begin position="133"/>
        <end position="174"/>
    </location>
</feature>
<sequence length="185" mass="20193">MIKNYDRRSISIALAASLSLFSIAPAMAQNPKPIPQRTPVSSNQPESCRRVNISENSYLNVRLRPGGKVVGTLSDRDLVTIEERTEDGWIPISSPFSGYVYGDYLTFCDTPLIETTPIVASSCRQVSAAEGMEVYQRPSLNGDILGRVVDGQEVTIVDRGENGWVPISEPVNGYILGVGLVFCPE</sequence>
<evidence type="ECO:0000313" key="3">
    <source>
        <dbReference type="EMBL" id="MBE9040398.1"/>
    </source>
</evidence>
<accession>A0A928VW54</accession>
<evidence type="ECO:0000256" key="1">
    <source>
        <dbReference type="SAM" id="SignalP"/>
    </source>
</evidence>
<dbReference type="AlphaFoldDB" id="A0A928VW54"/>
<feature type="signal peptide" evidence="1">
    <location>
        <begin position="1"/>
        <end position="28"/>
    </location>
</feature>
<proteinExistence type="predicted"/>
<dbReference type="Gene3D" id="2.30.30.40">
    <property type="entry name" value="SH3 Domains"/>
    <property type="match status" value="2"/>
</dbReference>
<name>A0A928VW54_9CYAN</name>
<comment type="caution">
    <text evidence="3">The sequence shown here is derived from an EMBL/GenBank/DDBJ whole genome shotgun (WGS) entry which is preliminary data.</text>
</comment>
<keyword evidence="1" id="KW-0732">Signal</keyword>
<feature type="chain" id="PRO_5038139286" evidence="1">
    <location>
        <begin position="29"/>
        <end position="185"/>
    </location>
</feature>